<evidence type="ECO:0000256" key="1">
    <source>
        <dbReference type="ARBA" id="ARBA00022801"/>
    </source>
</evidence>
<dbReference type="InterPro" id="IPR036457">
    <property type="entry name" value="PPM-type-like_dom_sf"/>
</dbReference>
<dbReference type="EC" id="3.1.3.16" evidence="3"/>
<protein>
    <submittedName>
        <fullName evidence="3">PP2C family protein-serine/threonine phosphatase</fullName>
        <ecNumber evidence="3">3.1.3.16</ecNumber>
    </submittedName>
</protein>
<evidence type="ECO:0000313" key="3">
    <source>
        <dbReference type="EMBL" id="WIM99792.1"/>
    </source>
</evidence>
<proteinExistence type="predicted"/>
<dbReference type="SUPFAM" id="SSF81606">
    <property type="entry name" value="PP2C-like"/>
    <property type="match status" value="1"/>
</dbReference>
<name>A0ABY8WSL6_9ACTN</name>
<dbReference type="InterPro" id="IPR001932">
    <property type="entry name" value="PPM-type_phosphatase-like_dom"/>
</dbReference>
<dbReference type="RefSeq" id="WP_284921230.1">
    <property type="nucleotide sequence ID" value="NZ_CP126980.1"/>
</dbReference>
<dbReference type="PANTHER" id="PTHR43156">
    <property type="entry name" value="STAGE II SPORULATION PROTEIN E-RELATED"/>
    <property type="match status" value="1"/>
</dbReference>
<organism evidence="3 4">
    <name type="scientific">Actinoplanes oblitus</name>
    <dbReference type="NCBI Taxonomy" id="3040509"/>
    <lineage>
        <taxon>Bacteria</taxon>
        <taxon>Bacillati</taxon>
        <taxon>Actinomycetota</taxon>
        <taxon>Actinomycetes</taxon>
        <taxon>Micromonosporales</taxon>
        <taxon>Micromonosporaceae</taxon>
        <taxon>Actinoplanes</taxon>
    </lineage>
</organism>
<dbReference type="GO" id="GO:0004722">
    <property type="term" value="F:protein serine/threonine phosphatase activity"/>
    <property type="evidence" value="ECO:0007669"/>
    <property type="project" value="UniProtKB-EC"/>
</dbReference>
<feature type="domain" description="PPM-type phosphatase" evidence="2">
    <location>
        <begin position="185"/>
        <end position="406"/>
    </location>
</feature>
<evidence type="ECO:0000259" key="2">
    <source>
        <dbReference type="SMART" id="SM00331"/>
    </source>
</evidence>
<dbReference type="Proteomes" id="UP001240150">
    <property type="component" value="Chromosome"/>
</dbReference>
<keyword evidence="1 3" id="KW-0378">Hydrolase</keyword>
<accession>A0ABY8WSL6</accession>
<dbReference type="EMBL" id="CP126980">
    <property type="protein sequence ID" value="WIM99792.1"/>
    <property type="molecule type" value="Genomic_DNA"/>
</dbReference>
<evidence type="ECO:0000313" key="4">
    <source>
        <dbReference type="Proteomes" id="UP001240150"/>
    </source>
</evidence>
<sequence length="407" mass="42700">MSGAQRYEPGRDLLITAYRTLGRSLNLHRNGVAAVRLAVPRLARSAALVLALDEREAQWWTPSGADEHAAVAGLPGWIRADLADAGAGMRRLPPGRWVLPDGVTHDGHGVVVRITCPFQGHGALVLLRDGDQPLFAESDLSLVAEFSGAVSRAMTGALLYREQARFADALRATLLPAPLPVIAGLELAAVYRPAREALRIGGDILHVEPRAGGGALCVLGDVCGKGVEAAVAGNRLRQAVQVLRRLTGRPLEMLQVLNDTTFDPDAAEATQFATMIIGVAEALPHGGALLRLAAGGHPPPLVIRQTGTVNTVHVGGMMLGAEHRATFTEANVWLAPGETCLLYTDGVTDAAGGPQGHAFGRDRLAALVAGYAGRSAALLAERIAQRTDDWLASAGHDDITVLAIRAG</sequence>
<gene>
    <name evidence="3" type="ORF">ACTOB_003456</name>
</gene>
<dbReference type="PANTHER" id="PTHR43156:SF2">
    <property type="entry name" value="STAGE II SPORULATION PROTEIN E"/>
    <property type="match status" value="1"/>
</dbReference>
<dbReference type="SMART" id="SM00331">
    <property type="entry name" value="PP2C_SIG"/>
    <property type="match status" value="1"/>
</dbReference>
<keyword evidence="4" id="KW-1185">Reference proteome</keyword>
<dbReference type="Pfam" id="PF07228">
    <property type="entry name" value="SpoIIE"/>
    <property type="match status" value="1"/>
</dbReference>
<dbReference type="Gene3D" id="3.60.40.10">
    <property type="entry name" value="PPM-type phosphatase domain"/>
    <property type="match status" value="1"/>
</dbReference>
<dbReference type="InterPro" id="IPR052016">
    <property type="entry name" value="Bact_Sigma-Reg"/>
</dbReference>
<reference evidence="3 4" key="1">
    <citation type="submission" date="2023-06" db="EMBL/GenBank/DDBJ databases">
        <authorList>
            <person name="Yushchuk O."/>
            <person name="Binda E."/>
            <person name="Ruckert-Reed C."/>
            <person name="Fedorenko V."/>
            <person name="Kalinowski J."/>
            <person name="Marinelli F."/>
        </authorList>
    </citation>
    <scope>NUCLEOTIDE SEQUENCE [LARGE SCALE GENOMIC DNA]</scope>
    <source>
        <strain evidence="3 4">NRRL 3884</strain>
    </source>
</reference>